<dbReference type="GeneID" id="107083197"/>
<dbReference type="STRING" id="28743.ENSCVAP00000025454"/>
<feature type="compositionally biased region" description="Basic and acidic residues" evidence="5">
    <location>
        <begin position="556"/>
        <end position="567"/>
    </location>
</feature>
<dbReference type="PANTHER" id="PTHR21584:SF10">
    <property type="entry name" value="G2 AND S PHASE-EXPRESSED PROTEIN 1"/>
    <property type="match status" value="1"/>
</dbReference>
<keyword evidence="3" id="KW-0597">Phosphoprotein</keyword>
<feature type="compositionally biased region" description="Low complexity" evidence="5">
    <location>
        <begin position="154"/>
        <end position="170"/>
    </location>
</feature>
<dbReference type="InterPro" id="IPR026657">
    <property type="entry name" value="DDA3/GTSE-1"/>
</dbReference>
<dbReference type="OMA" id="MTPKMMP"/>
<evidence type="ECO:0000313" key="7">
    <source>
        <dbReference type="Ensembl" id="ENSCVAP00000025454.1"/>
    </source>
</evidence>
<dbReference type="KEGG" id="cvg:107083197"/>
<evidence type="ECO:0000313" key="8">
    <source>
        <dbReference type="Proteomes" id="UP000265020"/>
    </source>
</evidence>
<dbReference type="GO" id="GO:0008017">
    <property type="term" value="F:microtubule binding"/>
    <property type="evidence" value="ECO:0007669"/>
    <property type="project" value="TreeGrafter"/>
</dbReference>
<reference evidence="7" key="1">
    <citation type="submission" date="2025-08" db="UniProtKB">
        <authorList>
            <consortium name="Ensembl"/>
        </authorList>
    </citation>
    <scope>IDENTIFICATION</scope>
</reference>
<keyword evidence="8" id="KW-1185">Reference proteome</keyword>
<feature type="region of interest" description="Disordered" evidence="5">
    <location>
        <begin position="274"/>
        <end position="293"/>
    </location>
</feature>
<dbReference type="CTD" id="51512"/>
<dbReference type="Proteomes" id="UP000265020">
    <property type="component" value="Unassembled WGS sequence"/>
</dbReference>
<dbReference type="RefSeq" id="XP_015227701.1">
    <property type="nucleotide sequence ID" value="XM_015372215.1"/>
</dbReference>
<dbReference type="Ensembl" id="ENSCVAT00000001590.1">
    <property type="protein sequence ID" value="ENSCVAP00000025454.1"/>
    <property type="gene ID" value="ENSCVAG00000010260.1"/>
</dbReference>
<comment type="subcellular location">
    <subcellularLocation>
        <location evidence="1">Cytoplasm</location>
        <location evidence="1">Cytoskeleton</location>
    </subcellularLocation>
</comment>
<keyword evidence="4" id="KW-0206">Cytoskeleton</keyword>
<protein>
    <submittedName>
        <fullName evidence="7">G-2 and S-phase expressed 1</fullName>
    </submittedName>
</protein>
<evidence type="ECO:0000256" key="5">
    <source>
        <dbReference type="SAM" id="MobiDB-lite"/>
    </source>
</evidence>
<feature type="region of interest" description="Disordered" evidence="5">
    <location>
        <begin position="79"/>
        <end position="101"/>
    </location>
</feature>
<feature type="domain" description="G2 and S phase-expressed protein 1 N-terminal" evidence="6">
    <location>
        <begin position="10"/>
        <end position="141"/>
    </location>
</feature>
<evidence type="ECO:0000256" key="1">
    <source>
        <dbReference type="ARBA" id="ARBA00004245"/>
    </source>
</evidence>
<evidence type="ECO:0000256" key="4">
    <source>
        <dbReference type="ARBA" id="ARBA00023212"/>
    </source>
</evidence>
<feature type="compositionally biased region" description="Low complexity" evidence="5">
    <location>
        <begin position="372"/>
        <end position="383"/>
    </location>
</feature>
<dbReference type="PANTHER" id="PTHR21584">
    <property type="entry name" value="DIFFERENTIAL DISPLAY AND ACTIVATED BY P53 DDA3 /G2 S PHASE EXPRESSED 1"/>
    <property type="match status" value="1"/>
</dbReference>
<feature type="region of interest" description="Disordered" evidence="5">
    <location>
        <begin position="298"/>
        <end position="611"/>
    </location>
</feature>
<evidence type="ECO:0000256" key="2">
    <source>
        <dbReference type="ARBA" id="ARBA00022490"/>
    </source>
</evidence>
<feature type="region of interest" description="Disordered" evidence="5">
    <location>
        <begin position="154"/>
        <end position="265"/>
    </location>
</feature>
<evidence type="ECO:0000259" key="6">
    <source>
        <dbReference type="Pfam" id="PF15259"/>
    </source>
</evidence>
<keyword evidence="2" id="KW-0963">Cytoplasm</keyword>
<feature type="compositionally biased region" description="Polar residues" evidence="5">
    <location>
        <begin position="511"/>
        <end position="541"/>
    </location>
</feature>
<feature type="compositionally biased region" description="Polar residues" evidence="5">
    <location>
        <begin position="580"/>
        <end position="590"/>
    </location>
</feature>
<evidence type="ECO:0000256" key="3">
    <source>
        <dbReference type="ARBA" id="ARBA00022553"/>
    </source>
</evidence>
<dbReference type="GO" id="GO:0005881">
    <property type="term" value="C:cytoplasmic microtubule"/>
    <property type="evidence" value="ECO:0007669"/>
    <property type="project" value="TreeGrafter"/>
</dbReference>
<proteinExistence type="predicted"/>
<name>A0A3Q2E2B2_CYPVA</name>
<reference evidence="7" key="2">
    <citation type="submission" date="2025-09" db="UniProtKB">
        <authorList>
            <consortium name="Ensembl"/>
        </authorList>
    </citation>
    <scope>IDENTIFICATION</scope>
</reference>
<dbReference type="Pfam" id="PF15259">
    <property type="entry name" value="GTSE1_N"/>
    <property type="match status" value="1"/>
</dbReference>
<dbReference type="GeneTree" id="ENSGT00940000154189"/>
<feature type="compositionally biased region" description="Polar residues" evidence="5">
    <location>
        <begin position="599"/>
        <end position="611"/>
    </location>
</feature>
<feature type="compositionally biased region" description="Low complexity" evidence="5">
    <location>
        <begin position="254"/>
        <end position="265"/>
    </location>
</feature>
<feature type="compositionally biased region" description="Basic and acidic residues" evidence="5">
    <location>
        <begin position="451"/>
        <end position="462"/>
    </location>
</feature>
<organism evidence="7 8">
    <name type="scientific">Cyprinodon variegatus</name>
    <name type="common">Sheepshead minnow</name>
    <dbReference type="NCBI Taxonomy" id="28743"/>
    <lineage>
        <taxon>Eukaryota</taxon>
        <taxon>Metazoa</taxon>
        <taxon>Chordata</taxon>
        <taxon>Craniata</taxon>
        <taxon>Vertebrata</taxon>
        <taxon>Euteleostomi</taxon>
        <taxon>Actinopterygii</taxon>
        <taxon>Neopterygii</taxon>
        <taxon>Teleostei</taxon>
        <taxon>Neoteleostei</taxon>
        <taxon>Acanthomorphata</taxon>
        <taxon>Ovalentaria</taxon>
        <taxon>Atherinomorphae</taxon>
        <taxon>Cyprinodontiformes</taxon>
        <taxon>Cyprinodontidae</taxon>
        <taxon>Cyprinodon</taxon>
    </lineage>
</organism>
<feature type="compositionally biased region" description="Low complexity" evidence="5">
    <location>
        <begin position="310"/>
        <end position="350"/>
    </location>
</feature>
<dbReference type="InterPro" id="IPR032768">
    <property type="entry name" value="GTSE1_N"/>
</dbReference>
<feature type="compositionally biased region" description="Polar residues" evidence="5">
    <location>
        <begin position="470"/>
        <end position="489"/>
    </location>
</feature>
<sequence>MDCRANKDLCFLQDEKFDFDVSLSPVSSTGEEEEDDVFVGKDLSSLLEEDAGGVQEKWTPLTGDQLEAVCEEAHRLARQLQIGDSPGEDNDTTKTTSDTKISSVAECEEFTEDTEAKLGKLGHTASVLSPIKRQTFCVQDSPLKQLPPAIQRQLLRGSSSSRASSSQPAAKLSTPSPMVGPRSQSRTTLRGKPSLGAVGVLPNKPVAPTASRSASKSGLDKTRLQPPSRTTGVLRRSLSSRPNTRAESTEDLLSDSVSVASDTSDCSLNSSLLGKRKLAPPSKDAGLRKISRVKAPAVQTCRVTERRNTSSSSSSMSSLNSSISLSPAKGKLNPPLNRSLSSSTGTSSFSKEPPVLNRPRRSTICTSAEPVSSSTRSQSQSSQALKLPNGERAKIARLTPMKRAEITPIQPTPPKRMIDRPVSVGTSSSVKLQSRVKTRSNPPHHPTPNMAEKRVEHADGTKVMKPKRLSVSSTDSRPQKQSTGSSTPSVGGCKPLQVAARRPSALPTPVKSRTSTFQASSNQTQTFRLPSRTDSSLTQTPKPAEKQLSFSPAPKEQQEEPLHHPEVRPFSLEEEAPSAPQLSNSPGTKQTHSDDHGTLTVSETVPTENPTALENSTAKTQEVLLLDLPPPALQPQEKLLIDLANTPDLIRTNTKTCTTTNQLIDLSSPLIKWSPEEKKENQAPLINLSF</sequence>
<feature type="compositionally biased region" description="Polar residues" evidence="5">
    <location>
        <begin position="225"/>
        <end position="246"/>
    </location>
</feature>
<dbReference type="OrthoDB" id="10072587at2759"/>
<accession>A0A3Q2E2B2</accession>
<dbReference type="AlphaFoldDB" id="A0A3Q2E2B2"/>